<proteinExistence type="predicted"/>
<evidence type="ECO:0000313" key="1">
    <source>
        <dbReference type="EMBL" id="TVO59069.1"/>
    </source>
</evidence>
<dbReference type="AlphaFoldDB" id="A0A557R1N2"/>
<evidence type="ECO:0008006" key="3">
    <source>
        <dbReference type="Google" id="ProtNLM"/>
    </source>
</evidence>
<evidence type="ECO:0000313" key="2">
    <source>
        <dbReference type="Proteomes" id="UP000319502"/>
    </source>
</evidence>
<sequence length="530" mass="58954">MNYSDPTVALATIRNLNPVNVGESHTTLAAIVAALHATPPSPELHFEVLESARSSIAFVQEELAKRYADHPLPPDSLEEATLAKVVKLWQELAQSYAQIAQRDATREALGAQRPTLLQRRLHYSGNVLLEYFRAHRAVPKGLWLDFHAGYAVAEQQGVARTRVADPLNEVWKAQSSVEAYVAVLLVDLSNPFGRSQREFVWVCRWAQRFAPYCTLHLPQESDKPSTYAMDLSRDHGLRPIATLTSSPHLRRFDGSRLAGQIQAVLTQFKQGVTPTSLGLGDDCSTEAGGRLLLSLYRPWGLASAGRRYTRRATRGRLGLCSEWEAIGFYVLGKPFESPKISAFNPLQTDIAAITFGERAEEVPMQPEALKRLAIERGYIPQLWEILDQSVGGFRLQSQPSAKRFEHHQLVGIRPPDGQHYLLAHISWLMYRPDGVMELGVHVMPGLPEGVAARLIGLHANTKDPYKLGFLLPAVPALKAGPSLVLPAAWYQSQRIVELKMGGEVMQIRLTRLVTRGSNFDRVEFTTLGRS</sequence>
<protein>
    <recommendedName>
        <fullName evidence="3">PilZ domain-containing protein</fullName>
    </recommendedName>
</protein>
<dbReference type="RefSeq" id="WP_144308574.1">
    <property type="nucleotide sequence ID" value="NZ_VMNK01000003.1"/>
</dbReference>
<gene>
    <name evidence="1" type="ORF">FHP91_05320</name>
</gene>
<organism evidence="1 2">
    <name type="scientific">Denitromonas halophila</name>
    <dbReference type="NCBI Taxonomy" id="1629404"/>
    <lineage>
        <taxon>Bacteria</taxon>
        <taxon>Pseudomonadati</taxon>
        <taxon>Pseudomonadota</taxon>
        <taxon>Betaproteobacteria</taxon>
        <taxon>Rhodocyclales</taxon>
        <taxon>Zoogloeaceae</taxon>
        <taxon>Denitromonas</taxon>
    </lineage>
</organism>
<dbReference type="EMBL" id="VMNK01000003">
    <property type="protein sequence ID" value="TVO59069.1"/>
    <property type="molecule type" value="Genomic_DNA"/>
</dbReference>
<accession>A0A557R1N2</accession>
<name>A0A557R1N2_9RHOO</name>
<reference evidence="1 2" key="1">
    <citation type="submission" date="2019-07" db="EMBL/GenBank/DDBJ databases">
        <title>The pathways for chlorine oxyanion respiration interact through the shared metabolite chlorate.</title>
        <authorList>
            <person name="Barnum T.P."/>
            <person name="Cheng Y."/>
            <person name="Hill K.A."/>
            <person name="Lucas L.N."/>
            <person name="Carlson H.K."/>
            <person name="Coates J.D."/>
        </authorList>
    </citation>
    <scope>NUCLEOTIDE SEQUENCE [LARGE SCALE GENOMIC DNA]</scope>
    <source>
        <strain evidence="1 2">SFB-3</strain>
    </source>
</reference>
<dbReference type="Proteomes" id="UP000319502">
    <property type="component" value="Unassembled WGS sequence"/>
</dbReference>
<comment type="caution">
    <text evidence="1">The sequence shown here is derived from an EMBL/GenBank/DDBJ whole genome shotgun (WGS) entry which is preliminary data.</text>
</comment>
<keyword evidence="2" id="KW-1185">Reference proteome</keyword>
<dbReference type="OrthoDB" id="9177203at2"/>